<keyword evidence="1" id="KW-0863">Zinc-finger</keyword>
<dbReference type="SUPFAM" id="SSF57667">
    <property type="entry name" value="beta-beta-alpha zinc fingers"/>
    <property type="match status" value="1"/>
</dbReference>
<dbReference type="InterPro" id="IPR036236">
    <property type="entry name" value="Znf_C2H2_sf"/>
</dbReference>
<dbReference type="InterPro" id="IPR013087">
    <property type="entry name" value="Znf_C2H2_type"/>
</dbReference>
<dbReference type="Gene3D" id="3.30.160.60">
    <property type="entry name" value="Classic Zinc Finger"/>
    <property type="match status" value="1"/>
</dbReference>
<dbReference type="Proteomes" id="UP001227230">
    <property type="component" value="Chromosome 6"/>
</dbReference>
<dbReference type="Pfam" id="PF13912">
    <property type="entry name" value="zf-C2H2_6"/>
    <property type="match status" value="1"/>
</dbReference>
<proteinExistence type="predicted"/>
<protein>
    <recommendedName>
        <fullName evidence="3">C2H2-type domain-containing protein</fullName>
    </recommendedName>
</protein>
<keyword evidence="1" id="KW-0862">Zinc</keyword>
<organism evidence="4 5">
    <name type="scientific">Vitis vinifera</name>
    <name type="common">Grape</name>
    <dbReference type="NCBI Taxonomy" id="29760"/>
    <lineage>
        <taxon>Eukaryota</taxon>
        <taxon>Viridiplantae</taxon>
        <taxon>Streptophyta</taxon>
        <taxon>Embryophyta</taxon>
        <taxon>Tracheophyta</taxon>
        <taxon>Spermatophyta</taxon>
        <taxon>Magnoliopsida</taxon>
        <taxon>eudicotyledons</taxon>
        <taxon>Gunneridae</taxon>
        <taxon>Pentapetalae</taxon>
        <taxon>rosids</taxon>
        <taxon>Vitales</taxon>
        <taxon>Vitaceae</taxon>
        <taxon>Viteae</taxon>
        <taxon>Vitis</taxon>
    </lineage>
</organism>
<evidence type="ECO:0000259" key="3">
    <source>
        <dbReference type="PROSITE" id="PS50157"/>
    </source>
</evidence>
<feature type="region of interest" description="Disordered" evidence="2">
    <location>
        <begin position="294"/>
        <end position="321"/>
    </location>
</feature>
<evidence type="ECO:0000313" key="4">
    <source>
        <dbReference type="EMBL" id="WJZ89567.1"/>
    </source>
</evidence>
<dbReference type="Pfam" id="PF13894">
    <property type="entry name" value="zf-C2H2_4"/>
    <property type="match status" value="1"/>
</dbReference>
<dbReference type="SMART" id="SM00355">
    <property type="entry name" value="ZnF_C2H2"/>
    <property type="match status" value="2"/>
</dbReference>
<feature type="domain" description="C2H2-type" evidence="3">
    <location>
        <begin position="79"/>
        <end position="106"/>
    </location>
</feature>
<keyword evidence="5" id="KW-1185">Reference proteome</keyword>
<dbReference type="PANTHER" id="PTHR47591">
    <property type="entry name" value="ZINC FINGER PROTEIN ZAT2-RELATED"/>
    <property type="match status" value="1"/>
</dbReference>
<dbReference type="EMBL" id="CP126653">
    <property type="protein sequence ID" value="WJZ89567.1"/>
    <property type="molecule type" value="Genomic_DNA"/>
</dbReference>
<keyword evidence="1" id="KW-0479">Metal-binding</keyword>
<reference evidence="4 5" key="1">
    <citation type="journal article" date="2023" name="Hortic Res">
        <title>The complete reference genome for grapevine (Vitis vinifera L.) genetics and breeding.</title>
        <authorList>
            <person name="Shi X."/>
            <person name="Cao S."/>
            <person name="Wang X."/>
            <person name="Huang S."/>
            <person name="Wang Y."/>
            <person name="Liu Z."/>
            <person name="Liu W."/>
            <person name="Leng X."/>
            <person name="Peng Y."/>
            <person name="Wang N."/>
            <person name="Wang Y."/>
            <person name="Ma Z."/>
            <person name="Xu X."/>
            <person name="Zhang F."/>
            <person name="Xue H."/>
            <person name="Zhong H."/>
            <person name="Wang Y."/>
            <person name="Zhang K."/>
            <person name="Velt A."/>
            <person name="Avia K."/>
            <person name="Holtgrawe D."/>
            <person name="Grimplet J."/>
            <person name="Matus J.T."/>
            <person name="Ware D."/>
            <person name="Wu X."/>
            <person name="Wang H."/>
            <person name="Liu C."/>
            <person name="Fang Y."/>
            <person name="Rustenholz C."/>
            <person name="Cheng Z."/>
            <person name="Xiao H."/>
            <person name="Zhou Y."/>
        </authorList>
    </citation>
    <scope>NUCLEOTIDE SEQUENCE [LARGE SCALE GENOMIC DNA]</scope>
    <source>
        <strain evidence="5">cv. Pinot noir / PN40024</strain>
        <tissue evidence="4">Leaf</tissue>
    </source>
</reference>
<evidence type="ECO:0000313" key="5">
    <source>
        <dbReference type="Proteomes" id="UP001227230"/>
    </source>
</evidence>
<evidence type="ECO:0000256" key="1">
    <source>
        <dbReference type="PROSITE-ProRule" id="PRU00042"/>
    </source>
</evidence>
<dbReference type="PROSITE" id="PS00028">
    <property type="entry name" value="ZINC_FINGER_C2H2_1"/>
    <property type="match status" value="2"/>
</dbReference>
<dbReference type="PROSITE" id="PS50157">
    <property type="entry name" value="ZINC_FINGER_C2H2_2"/>
    <property type="match status" value="2"/>
</dbReference>
<feature type="region of interest" description="Disordered" evidence="2">
    <location>
        <begin position="171"/>
        <end position="200"/>
    </location>
</feature>
<feature type="domain" description="C2H2-type" evidence="3">
    <location>
        <begin position="16"/>
        <end position="43"/>
    </location>
</feature>
<dbReference type="PANTHER" id="PTHR47591:SF1">
    <property type="entry name" value="ZINC FINGER PROTEIN ZAT2-RELATED"/>
    <property type="match status" value="1"/>
</dbReference>
<evidence type="ECO:0000256" key="2">
    <source>
        <dbReference type="SAM" id="MobiDB-lite"/>
    </source>
</evidence>
<accession>A0ABY9C3J4</accession>
<name>A0ABY9C3J4_VITVI</name>
<gene>
    <name evidence="4" type="ORF">VitviT2T_008777</name>
</gene>
<sequence length="321" mass="36330">MSQEYGGACRDHEPRVLCRFCNKGFSSWNALTGHMKIHSNVNMVHSLEDNKQVELEDPLDPPKNGDNHDLDENDGEGTSSCFVCNKNFRSLHALFGHMRCHPNRPWRGIHPPPPRAKTTSGSTSTLSTEYKYTLVASGANSCESFPCWITTRKRRQKRMMLAHVGRSFHSPNLSEKLGIEDSSQTEEAENESSGLHKRQQILLEHEFDLESTKERKMEEEWQCKNTHGSLPDQEQLQEIGRKSTEKMNTGIVDPDASLMHFTQICNKTLLMDQGLGIHERTHWQGLAEAAFSQEGSLGEASPTTGRRVLDFDLNDLPPMEE</sequence>